<evidence type="ECO:0000313" key="1">
    <source>
        <dbReference type="EMBL" id="MPM04395.1"/>
    </source>
</evidence>
<sequence>MLLRHALEVALVNGTVHIAYRQVQGVKPCCMIAVVRRNKGNSKNILDRVGIRGAAGLVAVEGQLPVISAGVRPCGNVEPCRFRAVADAHEGVAPAVAHVVVTFLLPVARAFFCPEADRAPLVVYDFAAHCIGEHQVPASALPQMLQQFCIRQLLGSAWREGLLTDQQYAFCIAAFHLPVQSDKFVGGNLPHNKQQGNFVGILVSGVSLLPCGEFRQAYGFEGVLQRVKVIDQISCCIGVGSRASRHIKKGQRHACGIYAKGGLIFQIFKRFTIAAGGSAVQRRLHLVVLVIRKGAGHKAGHICGFNVIFPLQRYIQPGGKDIALQVVAGEHSVCVVFGHVQQVRVALERGRVFRIDGTQLRKIFLAQTACFKLAGVQFYAVAPQPLKALCFRPVLIAQRAVVQGVQIWRVWRELQIGLGVSAHLKRVCVALGLLRLVAQHRECFRVLQMVCGQQGIGLLKAFLAFERLNQP</sequence>
<comment type="caution">
    <text evidence="1">The sequence shown here is derived from an EMBL/GenBank/DDBJ whole genome shotgun (WGS) entry which is preliminary data.</text>
</comment>
<accession>A0A644WKI7</accession>
<protein>
    <submittedName>
        <fullName evidence="1">Uncharacterized protein</fullName>
    </submittedName>
</protein>
<name>A0A644WKI7_9ZZZZ</name>
<reference evidence="1" key="1">
    <citation type="submission" date="2019-08" db="EMBL/GenBank/DDBJ databases">
        <authorList>
            <person name="Kucharzyk K."/>
            <person name="Murdoch R.W."/>
            <person name="Higgins S."/>
            <person name="Loffler F."/>
        </authorList>
    </citation>
    <scope>NUCLEOTIDE SEQUENCE</scope>
</reference>
<dbReference type="AlphaFoldDB" id="A0A644WKI7"/>
<proteinExistence type="predicted"/>
<dbReference type="EMBL" id="VSSQ01001035">
    <property type="protein sequence ID" value="MPM04395.1"/>
    <property type="molecule type" value="Genomic_DNA"/>
</dbReference>
<organism evidence="1">
    <name type="scientific">bioreactor metagenome</name>
    <dbReference type="NCBI Taxonomy" id="1076179"/>
    <lineage>
        <taxon>unclassified sequences</taxon>
        <taxon>metagenomes</taxon>
        <taxon>ecological metagenomes</taxon>
    </lineage>
</organism>
<gene>
    <name evidence="1" type="ORF">SDC9_50672</name>
</gene>